<dbReference type="OMA" id="MEDIRCL"/>
<dbReference type="HOGENOM" id="CLU_058490_1_0_1"/>
<dbReference type="eggNOG" id="ENOG502T2PH">
    <property type="taxonomic scope" value="Eukaryota"/>
</dbReference>
<dbReference type="GO" id="GO:0004386">
    <property type="term" value="F:helicase activity"/>
    <property type="evidence" value="ECO:0007669"/>
    <property type="project" value="UniProtKB-KW"/>
</dbReference>
<proteinExistence type="predicted"/>
<organism evidence="1 2">
    <name type="scientific">Ophiostoma piceae (strain UAMH 11346)</name>
    <name type="common">Sap stain fungus</name>
    <dbReference type="NCBI Taxonomy" id="1262450"/>
    <lineage>
        <taxon>Eukaryota</taxon>
        <taxon>Fungi</taxon>
        <taxon>Dikarya</taxon>
        <taxon>Ascomycota</taxon>
        <taxon>Pezizomycotina</taxon>
        <taxon>Sordariomycetes</taxon>
        <taxon>Sordariomycetidae</taxon>
        <taxon>Ophiostomatales</taxon>
        <taxon>Ophiostomataceae</taxon>
        <taxon>Ophiostoma</taxon>
    </lineage>
</organism>
<sequence>MSTEATGLSLVNDTEDKAIVFDGTTSLYRIFDEMCGEDFVIVNNVSRTDFDRIDKEREIRRRKFRFFFQADKRQLCVTLPSGPHEGMHATLFDAIRTSMTAHPPMPPWYPCAARVYSHPNGTSCKEADSGGFPGHSDTSGGDARWPALVIECGMNQSLVSLHAAMRWWFSASGHRVKIVLVVKLHRSTHTIAIEKFTEEHVDGVGRPGATTTRSVSARSALVRLQPVLQQTITVAPVPDSNPTRYHATRGALVIEFELLYRRAPGPSPSERDVVVSEEKLEEVAGEVWH</sequence>
<evidence type="ECO:0000313" key="2">
    <source>
        <dbReference type="Proteomes" id="UP000016923"/>
    </source>
</evidence>
<dbReference type="AlphaFoldDB" id="S3D6U3"/>
<keyword evidence="1" id="KW-0067">ATP-binding</keyword>
<keyword evidence="2" id="KW-1185">Reference proteome</keyword>
<evidence type="ECO:0000313" key="1">
    <source>
        <dbReference type="EMBL" id="EPE09125.1"/>
    </source>
</evidence>
<reference evidence="1 2" key="1">
    <citation type="journal article" date="2013" name="BMC Genomics">
        <title>The genome and transcriptome of the pine saprophyte Ophiostoma piceae, and a comparison with the bark beetle-associated pine pathogen Grosmannia clavigera.</title>
        <authorList>
            <person name="Haridas S."/>
            <person name="Wang Y."/>
            <person name="Lim L."/>
            <person name="Massoumi Alamouti S."/>
            <person name="Jackman S."/>
            <person name="Docking R."/>
            <person name="Robertson G."/>
            <person name="Birol I."/>
            <person name="Bohlmann J."/>
            <person name="Breuil C."/>
        </authorList>
    </citation>
    <scope>NUCLEOTIDE SEQUENCE [LARGE SCALE GENOMIC DNA]</scope>
    <source>
        <strain evidence="1 2">UAMH 11346</strain>
    </source>
</reference>
<keyword evidence="1" id="KW-0547">Nucleotide-binding</keyword>
<protein>
    <submittedName>
        <fullName evidence="1">Dead deah box dna helicase</fullName>
    </submittedName>
</protein>
<dbReference type="OrthoDB" id="76567at2759"/>
<keyword evidence="1" id="KW-0347">Helicase</keyword>
<gene>
    <name evidence="1" type="ORF">F503_06901</name>
</gene>
<dbReference type="VEuPathDB" id="FungiDB:F503_06901"/>
<accession>S3D6U3</accession>
<name>S3D6U3_OPHP1</name>
<dbReference type="Proteomes" id="UP000016923">
    <property type="component" value="Unassembled WGS sequence"/>
</dbReference>
<dbReference type="EMBL" id="KE148147">
    <property type="protein sequence ID" value="EPE09125.1"/>
    <property type="molecule type" value="Genomic_DNA"/>
</dbReference>
<keyword evidence="1" id="KW-0378">Hydrolase</keyword>